<dbReference type="AlphaFoldDB" id="A0A1R3IV90"/>
<dbReference type="Gramene" id="OMO86484">
    <property type="protein sequence ID" value="OMO86484"/>
    <property type="gene ID" value="CCACVL1_09591"/>
</dbReference>
<proteinExistence type="predicted"/>
<keyword evidence="3" id="KW-1185">Reference proteome</keyword>
<feature type="compositionally biased region" description="Polar residues" evidence="1">
    <location>
        <begin position="19"/>
        <end position="33"/>
    </location>
</feature>
<reference evidence="2 3" key="1">
    <citation type="submission" date="2013-09" db="EMBL/GenBank/DDBJ databases">
        <title>Corchorus capsularis genome sequencing.</title>
        <authorList>
            <person name="Alam M."/>
            <person name="Haque M.S."/>
            <person name="Islam M.S."/>
            <person name="Emdad E.M."/>
            <person name="Islam M.M."/>
            <person name="Ahmed B."/>
            <person name="Halim A."/>
            <person name="Hossen Q.M.M."/>
            <person name="Hossain M.Z."/>
            <person name="Ahmed R."/>
            <person name="Khan M.M."/>
            <person name="Islam R."/>
            <person name="Rashid M.M."/>
            <person name="Khan S.A."/>
            <person name="Rahman M.S."/>
            <person name="Alam M."/>
        </authorList>
    </citation>
    <scope>NUCLEOTIDE SEQUENCE [LARGE SCALE GENOMIC DNA]</scope>
    <source>
        <strain evidence="3">cv. CVL-1</strain>
        <tissue evidence="2">Whole seedling</tissue>
    </source>
</reference>
<evidence type="ECO:0000313" key="2">
    <source>
        <dbReference type="EMBL" id="OMO86484.1"/>
    </source>
</evidence>
<feature type="compositionally biased region" description="Basic and acidic residues" evidence="1">
    <location>
        <begin position="1"/>
        <end position="10"/>
    </location>
</feature>
<dbReference type="Proteomes" id="UP000188268">
    <property type="component" value="Unassembled WGS sequence"/>
</dbReference>
<comment type="caution">
    <text evidence="2">The sequence shown here is derived from an EMBL/GenBank/DDBJ whole genome shotgun (WGS) entry which is preliminary data.</text>
</comment>
<feature type="non-terminal residue" evidence="2">
    <location>
        <position position="1"/>
    </location>
</feature>
<dbReference type="EMBL" id="AWWV01009453">
    <property type="protein sequence ID" value="OMO86484.1"/>
    <property type="molecule type" value="Genomic_DNA"/>
</dbReference>
<name>A0A1R3IV90_COCAP</name>
<accession>A0A1R3IV90</accession>
<sequence>FSRNGKENRFGHRGLGSNAAKSSQNPRNLSNNIPCCVHVET</sequence>
<organism evidence="2 3">
    <name type="scientific">Corchorus capsularis</name>
    <name type="common">Jute</name>
    <dbReference type="NCBI Taxonomy" id="210143"/>
    <lineage>
        <taxon>Eukaryota</taxon>
        <taxon>Viridiplantae</taxon>
        <taxon>Streptophyta</taxon>
        <taxon>Embryophyta</taxon>
        <taxon>Tracheophyta</taxon>
        <taxon>Spermatophyta</taxon>
        <taxon>Magnoliopsida</taxon>
        <taxon>eudicotyledons</taxon>
        <taxon>Gunneridae</taxon>
        <taxon>Pentapetalae</taxon>
        <taxon>rosids</taxon>
        <taxon>malvids</taxon>
        <taxon>Malvales</taxon>
        <taxon>Malvaceae</taxon>
        <taxon>Grewioideae</taxon>
        <taxon>Apeibeae</taxon>
        <taxon>Corchorus</taxon>
    </lineage>
</organism>
<evidence type="ECO:0000313" key="3">
    <source>
        <dbReference type="Proteomes" id="UP000188268"/>
    </source>
</evidence>
<evidence type="ECO:0000256" key="1">
    <source>
        <dbReference type="SAM" id="MobiDB-lite"/>
    </source>
</evidence>
<protein>
    <submittedName>
        <fullName evidence="2">Uncharacterized protein</fullName>
    </submittedName>
</protein>
<feature type="region of interest" description="Disordered" evidence="1">
    <location>
        <begin position="1"/>
        <end position="33"/>
    </location>
</feature>
<gene>
    <name evidence="2" type="ORF">CCACVL1_09591</name>
</gene>